<sequence length="37" mass="4226">MKLSSCLRLGRVDRCETVGNFQGIQFENEIVGDYTDM</sequence>
<dbReference type="EMBL" id="JACIEI010000003">
    <property type="protein sequence ID" value="MBB3993938.1"/>
    <property type="molecule type" value="Genomic_DNA"/>
</dbReference>
<keyword evidence="2" id="KW-1185">Reference proteome</keyword>
<proteinExistence type="predicted"/>
<comment type="caution">
    <text evidence="1">The sequence shown here is derived from an EMBL/GenBank/DDBJ whole genome shotgun (WGS) entry which is preliminary data.</text>
</comment>
<evidence type="ECO:0000313" key="1">
    <source>
        <dbReference type="EMBL" id="MBB3993938.1"/>
    </source>
</evidence>
<protein>
    <submittedName>
        <fullName evidence="1">Uncharacterized protein</fullName>
    </submittedName>
</protein>
<dbReference type="Proteomes" id="UP000530268">
    <property type="component" value="Unassembled WGS sequence"/>
</dbReference>
<dbReference type="AlphaFoldDB" id="A0A7W6E386"/>
<evidence type="ECO:0000313" key="2">
    <source>
        <dbReference type="Proteomes" id="UP000530268"/>
    </source>
</evidence>
<gene>
    <name evidence="1" type="ORF">GGR95_001569</name>
</gene>
<accession>A0A7W6E386</accession>
<organism evidence="1 2">
    <name type="scientific">Sulfitobacter undariae</name>
    <dbReference type="NCBI Taxonomy" id="1563671"/>
    <lineage>
        <taxon>Bacteria</taxon>
        <taxon>Pseudomonadati</taxon>
        <taxon>Pseudomonadota</taxon>
        <taxon>Alphaproteobacteria</taxon>
        <taxon>Rhodobacterales</taxon>
        <taxon>Roseobacteraceae</taxon>
        <taxon>Sulfitobacter</taxon>
    </lineage>
</organism>
<name>A0A7W6E386_9RHOB</name>
<reference evidence="1 2" key="1">
    <citation type="submission" date="2020-08" db="EMBL/GenBank/DDBJ databases">
        <title>Genomic Encyclopedia of Type Strains, Phase IV (KMG-IV): sequencing the most valuable type-strain genomes for metagenomic binning, comparative biology and taxonomic classification.</title>
        <authorList>
            <person name="Goeker M."/>
        </authorList>
    </citation>
    <scope>NUCLEOTIDE SEQUENCE [LARGE SCALE GENOMIC DNA]</scope>
    <source>
        <strain evidence="1 2">DSM 102234</strain>
    </source>
</reference>